<dbReference type="OrthoDB" id="10435845at2759"/>
<organism evidence="1 2">
    <name type="scientific">Litomosoides sigmodontis</name>
    <name type="common">Filarial nematode worm</name>
    <dbReference type="NCBI Taxonomy" id="42156"/>
    <lineage>
        <taxon>Eukaryota</taxon>
        <taxon>Metazoa</taxon>
        <taxon>Ecdysozoa</taxon>
        <taxon>Nematoda</taxon>
        <taxon>Chromadorea</taxon>
        <taxon>Rhabditida</taxon>
        <taxon>Spirurina</taxon>
        <taxon>Spiruromorpha</taxon>
        <taxon>Filarioidea</taxon>
        <taxon>Onchocercidae</taxon>
        <taxon>Litomosoides</taxon>
    </lineage>
</organism>
<protein>
    <submittedName>
        <fullName evidence="1">Uncharacterized protein</fullName>
    </submittedName>
</protein>
<sequence>MRHSKSKSPAPVPGTWSGPDYREINISHNKRLHRYEKCKNEEVLGVIVIKFISYTVPAVTVRETKLNYHRSVQITINCTFHPPVANSEDAYFNQKYFKRIKVDKKLSAVINATIEFDTSLTARRGSVMEGIAGTIKMKKKRIACSTVVEEPVTRVIAFRELIRKRSDGQNSCRAQVTVLTSPLADVNFYRCLKRVQVAHPKHYPISMENIATKQAYAVEENSA</sequence>
<name>A0A3P7M0R8_LITSI</name>
<proteinExistence type="predicted"/>
<evidence type="ECO:0000313" key="1">
    <source>
        <dbReference type="EMBL" id="VDM93188.1"/>
    </source>
</evidence>
<reference evidence="1 2" key="1">
    <citation type="submission" date="2018-08" db="EMBL/GenBank/DDBJ databases">
        <authorList>
            <person name="Laetsch R D."/>
            <person name="Stevens L."/>
            <person name="Kumar S."/>
            <person name="Blaxter L. M."/>
        </authorList>
    </citation>
    <scope>NUCLEOTIDE SEQUENCE [LARGE SCALE GENOMIC DNA]</scope>
</reference>
<feature type="non-terminal residue" evidence="1">
    <location>
        <position position="223"/>
    </location>
</feature>
<dbReference type="EMBL" id="UYRX01002422">
    <property type="protein sequence ID" value="VDM93188.1"/>
    <property type="molecule type" value="Genomic_DNA"/>
</dbReference>
<accession>A0A3P7M0R8</accession>
<gene>
    <name evidence="1" type="ORF">NLS_LOCUS10087</name>
</gene>
<keyword evidence="2" id="KW-1185">Reference proteome</keyword>
<dbReference type="OMA" id="HEINISH"/>
<dbReference type="AlphaFoldDB" id="A0A3P7M0R8"/>
<evidence type="ECO:0000313" key="2">
    <source>
        <dbReference type="Proteomes" id="UP000277928"/>
    </source>
</evidence>
<dbReference type="Proteomes" id="UP000277928">
    <property type="component" value="Unassembled WGS sequence"/>
</dbReference>